<proteinExistence type="predicted"/>
<comment type="caution">
    <text evidence="3">The sequence shown here is derived from an EMBL/GenBank/DDBJ whole genome shotgun (WGS) entry which is preliminary data.</text>
</comment>
<accession>A0A7Z7FDY2</accession>
<dbReference type="PANTHER" id="PTHR43377:SF6">
    <property type="entry name" value="GFO_IDH_MOCA-LIKE OXIDOREDUCTASE N-TERMINAL DOMAIN-CONTAINING PROTEIN"/>
    <property type="match status" value="1"/>
</dbReference>
<name>A0A7Z7FDY2_9EURY</name>
<dbReference type="EMBL" id="FNCA01000002">
    <property type="protein sequence ID" value="SDF58378.1"/>
    <property type="molecule type" value="Genomic_DNA"/>
</dbReference>
<dbReference type="InterPro" id="IPR004104">
    <property type="entry name" value="Gfo/Idh/MocA-like_OxRdtase_C"/>
</dbReference>
<dbReference type="InterPro" id="IPR000683">
    <property type="entry name" value="Gfo/Idh/MocA-like_OxRdtase_N"/>
</dbReference>
<protein>
    <submittedName>
        <fullName evidence="3">Predicted dehydrogenase</fullName>
    </submittedName>
</protein>
<organism evidence="3 4">
    <name type="scientific">Methanolobus vulcani</name>
    <dbReference type="NCBI Taxonomy" id="38026"/>
    <lineage>
        <taxon>Archaea</taxon>
        <taxon>Methanobacteriati</taxon>
        <taxon>Methanobacteriota</taxon>
        <taxon>Stenosarchaea group</taxon>
        <taxon>Methanomicrobia</taxon>
        <taxon>Methanosarcinales</taxon>
        <taxon>Methanosarcinaceae</taxon>
        <taxon>Methanolobus</taxon>
    </lineage>
</organism>
<evidence type="ECO:0000259" key="2">
    <source>
        <dbReference type="Pfam" id="PF02894"/>
    </source>
</evidence>
<dbReference type="Pfam" id="PF02894">
    <property type="entry name" value="GFO_IDH_MocA_C"/>
    <property type="match status" value="1"/>
</dbReference>
<keyword evidence="4" id="KW-1185">Reference proteome</keyword>
<dbReference type="Gene3D" id="3.30.360.10">
    <property type="entry name" value="Dihydrodipicolinate Reductase, domain 2"/>
    <property type="match status" value="1"/>
</dbReference>
<dbReference type="SUPFAM" id="SSF55347">
    <property type="entry name" value="Glyceraldehyde-3-phosphate dehydrogenase-like, C-terminal domain"/>
    <property type="match status" value="1"/>
</dbReference>
<dbReference type="InterPro" id="IPR036291">
    <property type="entry name" value="NAD(P)-bd_dom_sf"/>
</dbReference>
<dbReference type="InterPro" id="IPR051450">
    <property type="entry name" value="Gfo/Idh/MocA_Oxidoreductases"/>
</dbReference>
<feature type="domain" description="Gfo/Idh/MocA-like oxidoreductase N-terminal" evidence="1">
    <location>
        <begin position="4"/>
        <end position="123"/>
    </location>
</feature>
<evidence type="ECO:0000313" key="3">
    <source>
        <dbReference type="EMBL" id="SDF58378.1"/>
    </source>
</evidence>
<dbReference type="Proteomes" id="UP000199259">
    <property type="component" value="Unassembled WGS sequence"/>
</dbReference>
<dbReference type="Pfam" id="PF01408">
    <property type="entry name" value="GFO_IDH_MocA"/>
    <property type="match status" value="1"/>
</dbReference>
<dbReference type="SUPFAM" id="SSF51735">
    <property type="entry name" value="NAD(P)-binding Rossmann-fold domains"/>
    <property type="match status" value="1"/>
</dbReference>
<dbReference type="OrthoDB" id="25239at2157"/>
<sequence>MTGIGVIGTGYWGKNHVRTYSELVSEGVLDHVLICDINEKRAKELGSAFNIDYLTNHKELIDNPDIDAVSIVTPSPTHFELAKEFMEAGKDVLVEKPMTMDIAEAKELVRISEETGQILMVGHIFRHHPAVKELKHRINIGELGTIRLISSNRLSFGAPRSDMGVIYALGIHEVDMFCYLMNVDYPKSILADTRCTLQPEIEETAMISMEFHNATAYAFESWLMPASGKQRDLIVVGSEKVAKIDYLKPQELQMFDIRIAEQDFDGKTSFNVENEGSYTIPIPYAEPLKEELKNFVDCIRSRSSPLSDGIIGMRAVEMAEAALKSASIKRSVEF</sequence>
<evidence type="ECO:0000259" key="1">
    <source>
        <dbReference type="Pfam" id="PF01408"/>
    </source>
</evidence>
<reference evidence="3 4" key="1">
    <citation type="submission" date="2016-10" db="EMBL/GenBank/DDBJ databases">
        <authorList>
            <person name="Varghese N."/>
            <person name="Submissions S."/>
        </authorList>
    </citation>
    <scope>NUCLEOTIDE SEQUENCE [LARGE SCALE GENOMIC DNA]</scope>
    <source>
        <strain evidence="3 4">PL 12/M</strain>
    </source>
</reference>
<evidence type="ECO:0000313" key="4">
    <source>
        <dbReference type="Proteomes" id="UP000199259"/>
    </source>
</evidence>
<dbReference type="GO" id="GO:0000166">
    <property type="term" value="F:nucleotide binding"/>
    <property type="evidence" value="ECO:0007669"/>
    <property type="project" value="InterPro"/>
</dbReference>
<feature type="domain" description="Gfo/Idh/MocA-like oxidoreductase C-terminal" evidence="2">
    <location>
        <begin position="136"/>
        <end position="333"/>
    </location>
</feature>
<dbReference type="AlphaFoldDB" id="A0A7Z7FDY2"/>
<dbReference type="Gene3D" id="3.40.50.720">
    <property type="entry name" value="NAD(P)-binding Rossmann-like Domain"/>
    <property type="match status" value="1"/>
</dbReference>
<dbReference type="RefSeq" id="WP_091709117.1">
    <property type="nucleotide sequence ID" value="NZ_FNCA01000002.1"/>
</dbReference>
<gene>
    <name evidence="3" type="ORF">SAMN04488589_0953</name>
</gene>
<dbReference type="PANTHER" id="PTHR43377">
    <property type="entry name" value="BILIVERDIN REDUCTASE A"/>
    <property type="match status" value="1"/>
</dbReference>